<proteinExistence type="evidence at transcript level"/>
<comment type="similarity">
    <text evidence="1">Belongs to the cytochrome P450 family.</text>
</comment>
<dbReference type="InterPro" id="IPR001128">
    <property type="entry name" value="Cyt_P450"/>
</dbReference>
<keyword evidence="4" id="KW-0560">Oxidoreductase</keyword>
<dbReference type="InterPro" id="IPR036396">
    <property type="entry name" value="Cyt_P450_sf"/>
</dbReference>
<dbReference type="GO" id="GO:0005506">
    <property type="term" value="F:iron ion binding"/>
    <property type="evidence" value="ECO:0007669"/>
    <property type="project" value="InterPro"/>
</dbReference>
<keyword evidence="3" id="KW-0479">Metal-binding</keyword>
<dbReference type="GO" id="GO:0020037">
    <property type="term" value="F:heme binding"/>
    <property type="evidence" value="ECO:0007669"/>
    <property type="project" value="InterPro"/>
</dbReference>
<dbReference type="PANTHER" id="PTHR24302:SF15">
    <property type="entry name" value="FATTY-ACID PEROXYGENASE"/>
    <property type="match status" value="1"/>
</dbReference>
<name>A0A0K8RD25_IXORI</name>
<dbReference type="Gene3D" id="1.10.630.10">
    <property type="entry name" value="Cytochrome P450"/>
    <property type="match status" value="1"/>
</dbReference>
<accession>A0A0K8RD25</accession>
<dbReference type="PANTHER" id="PTHR24302">
    <property type="entry name" value="CYTOCHROME P450 FAMILY 3"/>
    <property type="match status" value="1"/>
</dbReference>
<sequence>MVQYGTSITIPRYGQTPSSLTLKGLVQKHHHIIQPLTFRSVWGPRICLGMRFALLELKTALCKIIRKYRIVPCEDANAPPELTVPIYIINPKLPIKVMLQPR</sequence>
<organism evidence="7">
    <name type="scientific">Ixodes ricinus</name>
    <name type="common">Common tick</name>
    <name type="synonym">Acarus ricinus</name>
    <dbReference type="NCBI Taxonomy" id="34613"/>
    <lineage>
        <taxon>Eukaryota</taxon>
        <taxon>Metazoa</taxon>
        <taxon>Ecdysozoa</taxon>
        <taxon>Arthropoda</taxon>
        <taxon>Chelicerata</taxon>
        <taxon>Arachnida</taxon>
        <taxon>Acari</taxon>
        <taxon>Parasitiformes</taxon>
        <taxon>Ixodida</taxon>
        <taxon>Ixodoidea</taxon>
        <taxon>Ixodidae</taxon>
        <taxon>Ixodinae</taxon>
        <taxon>Ixodes</taxon>
    </lineage>
</organism>
<dbReference type="InterPro" id="IPR050705">
    <property type="entry name" value="Cytochrome_P450_3A"/>
</dbReference>
<dbReference type="SUPFAM" id="SSF48264">
    <property type="entry name" value="Cytochrome P450"/>
    <property type="match status" value="1"/>
</dbReference>
<keyword evidence="2" id="KW-0349">Heme</keyword>
<keyword evidence="5" id="KW-0408">Iron</keyword>
<dbReference type="Pfam" id="PF00067">
    <property type="entry name" value="p450"/>
    <property type="match status" value="1"/>
</dbReference>
<reference evidence="7" key="1">
    <citation type="submission" date="2012-12" db="EMBL/GenBank/DDBJ databases">
        <title>Identification and characterization of a phenylalanine ammonia-lyase gene family in Isatis indigotica Fort.</title>
        <authorList>
            <person name="Liu Q."/>
            <person name="Chen J."/>
            <person name="Zhou X."/>
            <person name="Di P."/>
            <person name="Xiao Y."/>
            <person name="Xuan H."/>
            <person name="Zhang L."/>
            <person name="Chen W."/>
        </authorList>
    </citation>
    <scope>NUCLEOTIDE SEQUENCE</scope>
    <source>
        <tissue evidence="7">Salivary gland</tissue>
    </source>
</reference>
<evidence type="ECO:0000256" key="5">
    <source>
        <dbReference type="ARBA" id="ARBA00023004"/>
    </source>
</evidence>
<evidence type="ECO:0000256" key="2">
    <source>
        <dbReference type="ARBA" id="ARBA00022617"/>
    </source>
</evidence>
<evidence type="ECO:0000256" key="6">
    <source>
        <dbReference type="ARBA" id="ARBA00023033"/>
    </source>
</evidence>
<dbReference type="GO" id="GO:0008395">
    <property type="term" value="F:steroid hydroxylase activity"/>
    <property type="evidence" value="ECO:0007669"/>
    <property type="project" value="TreeGrafter"/>
</dbReference>
<evidence type="ECO:0000313" key="7">
    <source>
        <dbReference type="EMBL" id="JAA68981.1"/>
    </source>
</evidence>
<evidence type="ECO:0000256" key="4">
    <source>
        <dbReference type="ARBA" id="ARBA00023002"/>
    </source>
</evidence>
<keyword evidence="6" id="KW-0503">Monooxygenase</keyword>
<evidence type="ECO:0000256" key="1">
    <source>
        <dbReference type="ARBA" id="ARBA00010617"/>
    </source>
</evidence>
<dbReference type="GO" id="GO:0016705">
    <property type="term" value="F:oxidoreductase activity, acting on paired donors, with incorporation or reduction of molecular oxygen"/>
    <property type="evidence" value="ECO:0007669"/>
    <property type="project" value="InterPro"/>
</dbReference>
<dbReference type="EMBL" id="GADI01004827">
    <property type="protein sequence ID" value="JAA68981.1"/>
    <property type="molecule type" value="mRNA"/>
</dbReference>
<dbReference type="AlphaFoldDB" id="A0A0K8RD25"/>
<evidence type="ECO:0000256" key="3">
    <source>
        <dbReference type="ARBA" id="ARBA00022723"/>
    </source>
</evidence>
<protein>
    <submittedName>
        <fullName evidence="7">Putative cytochrome</fullName>
    </submittedName>
</protein>